<feature type="compositionally biased region" description="Basic residues" evidence="5">
    <location>
        <begin position="395"/>
        <end position="425"/>
    </location>
</feature>
<feature type="domain" description="SWIM-type" evidence="6">
    <location>
        <begin position="172"/>
        <end position="206"/>
    </location>
</feature>
<dbReference type="SMART" id="SM00575">
    <property type="entry name" value="ZnF_PMZ"/>
    <property type="match status" value="1"/>
</dbReference>
<evidence type="ECO:0000313" key="8">
    <source>
        <dbReference type="Proteomes" id="UP001341281"/>
    </source>
</evidence>
<dbReference type="PANTHER" id="PTHR31973">
    <property type="entry name" value="POLYPROTEIN, PUTATIVE-RELATED"/>
    <property type="match status" value="1"/>
</dbReference>
<evidence type="ECO:0000256" key="5">
    <source>
        <dbReference type="SAM" id="MobiDB-lite"/>
    </source>
</evidence>
<gene>
    <name evidence="7" type="ORF">U9M48_027013</name>
</gene>
<keyword evidence="2 4" id="KW-0863">Zinc-finger</keyword>
<evidence type="ECO:0000256" key="3">
    <source>
        <dbReference type="ARBA" id="ARBA00022833"/>
    </source>
</evidence>
<sequence length="461" mass="51280">MIPSLLSLTASSLQDSSSTVEASTSQAGEAAEEGMVTPGQSPDTSWLPAGMDPDSSYLLKIRLTSNPKKSRKDFSCFKITKVVDSDLCNFKDFVEEIVDQYKGLNLDDLMDKIRQLIMNKWDVRRIISQNFKGVILPHIMKELKEQSRNLDMDVQRSGDAVAEVSVKGGSGYKCVVKLDARTCSCKKWELTGIPCKHAIAFITSLREPLEKYVDMRYSTQKFRVAYETLIPAMPDKNQWSESNHGFFMHPPLLKSTAGRRHNERFKGCMEAGGSTTKRKGSHKCPICKNYGHRWYNCKNGDPEDIAAMLAERGPPKKKGRRKVNHHVRAPFCLLTQYLKQCIFHLGVQRASTSMDSNSLRSAHGSNQPELLSIEYPVLSLGQTTPPSATSIPTKEKKKATGKGKGKAAGKGKGKAKEQGKKKKKIPVLPDSPAMSTRSKTPQRQSPAAHTRSKRKLPDLNL</sequence>
<keyword evidence="3" id="KW-0862">Zinc</keyword>
<dbReference type="Proteomes" id="UP001341281">
    <property type="component" value="Chromosome 06"/>
</dbReference>
<keyword evidence="8" id="KW-1185">Reference proteome</keyword>
<dbReference type="InterPro" id="IPR007527">
    <property type="entry name" value="Znf_SWIM"/>
</dbReference>
<dbReference type="EMBL" id="CP144750">
    <property type="protein sequence ID" value="WVZ79435.1"/>
    <property type="molecule type" value="Genomic_DNA"/>
</dbReference>
<feature type="region of interest" description="Disordered" evidence="5">
    <location>
        <begin position="17"/>
        <end position="47"/>
    </location>
</feature>
<feature type="region of interest" description="Disordered" evidence="5">
    <location>
        <begin position="381"/>
        <end position="461"/>
    </location>
</feature>
<keyword evidence="1" id="KW-0479">Metal-binding</keyword>
<reference evidence="7 8" key="1">
    <citation type="submission" date="2024-02" db="EMBL/GenBank/DDBJ databases">
        <title>High-quality chromosome-scale genome assembly of Pensacola bahiagrass (Paspalum notatum Flugge var. saurae).</title>
        <authorList>
            <person name="Vega J.M."/>
            <person name="Podio M."/>
            <person name="Orjuela J."/>
            <person name="Siena L.A."/>
            <person name="Pessino S.C."/>
            <person name="Combes M.C."/>
            <person name="Mariac C."/>
            <person name="Albertini E."/>
            <person name="Pupilli F."/>
            <person name="Ortiz J.P.A."/>
            <person name="Leblanc O."/>
        </authorList>
    </citation>
    <scope>NUCLEOTIDE SEQUENCE [LARGE SCALE GENOMIC DNA]</scope>
    <source>
        <strain evidence="7">R1</strain>
        <tissue evidence="7">Leaf</tissue>
    </source>
</reference>
<dbReference type="InterPro" id="IPR006564">
    <property type="entry name" value="Znf_PMZ"/>
</dbReference>
<evidence type="ECO:0000256" key="1">
    <source>
        <dbReference type="ARBA" id="ARBA00022723"/>
    </source>
</evidence>
<proteinExistence type="predicted"/>
<dbReference type="PANTHER" id="PTHR31973:SF187">
    <property type="entry name" value="MUTATOR TRANSPOSASE MUDRA PROTEIN"/>
    <property type="match status" value="1"/>
</dbReference>
<dbReference type="Pfam" id="PF04434">
    <property type="entry name" value="SWIM"/>
    <property type="match status" value="1"/>
</dbReference>
<dbReference type="PROSITE" id="PS50966">
    <property type="entry name" value="ZF_SWIM"/>
    <property type="match status" value="1"/>
</dbReference>
<evidence type="ECO:0000256" key="2">
    <source>
        <dbReference type="ARBA" id="ARBA00022771"/>
    </source>
</evidence>
<feature type="compositionally biased region" description="Polar residues" evidence="5">
    <location>
        <begin position="433"/>
        <end position="447"/>
    </location>
</feature>
<accession>A0AAQ3WZK1</accession>
<dbReference type="AlphaFoldDB" id="A0AAQ3WZK1"/>
<evidence type="ECO:0000313" key="7">
    <source>
        <dbReference type="EMBL" id="WVZ79435.1"/>
    </source>
</evidence>
<name>A0AAQ3WZK1_PASNO</name>
<protein>
    <recommendedName>
        <fullName evidence="6">SWIM-type domain-containing protein</fullName>
    </recommendedName>
</protein>
<evidence type="ECO:0000259" key="6">
    <source>
        <dbReference type="PROSITE" id="PS50966"/>
    </source>
</evidence>
<evidence type="ECO:0000256" key="4">
    <source>
        <dbReference type="PROSITE-ProRule" id="PRU00325"/>
    </source>
</evidence>
<feature type="compositionally biased region" description="Polar residues" evidence="5">
    <location>
        <begin position="381"/>
        <end position="392"/>
    </location>
</feature>
<organism evidence="7 8">
    <name type="scientific">Paspalum notatum var. saurae</name>
    <dbReference type="NCBI Taxonomy" id="547442"/>
    <lineage>
        <taxon>Eukaryota</taxon>
        <taxon>Viridiplantae</taxon>
        <taxon>Streptophyta</taxon>
        <taxon>Embryophyta</taxon>
        <taxon>Tracheophyta</taxon>
        <taxon>Spermatophyta</taxon>
        <taxon>Magnoliopsida</taxon>
        <taxon>Liliopsida</taxon>
        <taxon>Poales</taxon>
        <taxon>Poaceae</taxon>
        <taxon>PACMAD clade</taxon>
        <taxon>Panicoideae</taxon>
        <taxon>Andropogonodae</taxon>
        <taxon>Paspaleae</taxon>
        <taxon>Paspalinae</taxon>
        <taxon>Paspalum</taxon>
    </lineage>
</organism>
<dbReference type="GO" id="GO:0008270">
    <property type="term" value="F:zinc ion binding"/>
    <property type="evidence" value="ECO:0007669"/>
    <property type="project" value="UniProtKB-KW"/>
</dbReference>